<gene>
    <name evidence="1" type="ORF">METZ01_LOCUS74587</name>
</gene>
<reference evidence="1" key="1">
    <citation type="submission" date="2018-05" db="EMBL/GenBank/DDBJ databases">
        <authorList>
            <person name="Lanie J.A."/>
            <person name="Ng W.-L."/>
            <person name="Kazmierczak K.M."/>
            <person name="Andrzejewski T.M."/>
            <person name="Davidsen T.M."/>
            <person name="Wayne K.J."/>
            <person name="Tettelin H."/>
            <person name="Glass J.I."/>
            <person name="Rusch D."/>
            <person name="Podicherti R."/>
            <person name="Tsui H.-C.T."/>
            <person name="Winkler M.E."/>
        </authorList>
    </citation>
    <scope>NUCLEOTIDE SEQUENCE</scope>
</reference>
<name>A0A381U5H6_9ZZZZ</name>
<proteinExistence type="predicted"/>
<organism evidence="1">
    <name type="scientific">marine metagenome</name>
    <dbReference type="NCBI Taxonomy" id="408172"/>
    <lineage>
        <taxon>unclassified sequences</taxon>
        <taxon>metagenomes</taxon>
        <taxon>ecological metagenomes</taxon>
    </lineage>
</organism>
<sequence>MDIPNTGRTEEENIDLLSMNYWLGRQGSNLRITGSKPDA</sequence>
<feature type="non-terminal residue" evidence="1">
    <location>
        <position position="39"/>
    </location>
</feature>
<evidence type="ECO:0000313" key="1">
    <source>
        <dbReference type="EMBL" id="SVA21733.1"/>
    </source>
</evidence>
<protein>
    <submittedName>
        <fullName evidence="1">Uncharacterized protein</fullName>
    </submittedName>
</protein>
<dbReference type="AlphaFoldDB" id="A0A381U5H6"/>
<accession>A0A381U5H6</accession>
<dbReference type="EMBL" id="UINC01005501">
    <property type="protein sequence ID" value="SVA21733.1"/>
    <property type="molecule type" value="Genomic_DNA"/>
</dbReference>